<gene>
    <name evidence="2" type="ORF">H0Z12_22300</name>
</gene>
<keyword evidence="2" id="KW-0614">Plasmid</keyword>
<geneLocation type="plasmid" evidence="2 3">
    <name>pOC5aB</name>
</geneLocation>
<dbReference type="RefSeq" id="WP_207806798.1">
    <property type="nucleotide sequence ID" value="NZ_CP059085.1"/>
</dbReference>
<dbReference type="Proteomes" id="UP000663901">
    <property type="component" value="Plasmid pOC5aB"/>
</dbReference>
<name>A0A8A4K8S0_PANAN</name>
<organism evidence="2 3">
    <name type="scientific">Pantoea ananas</name>
    <name type="common">Erwinia uredovora</name>
    <dbReference type="NCBI Taxonomy" id="553"/>
    <lineage>
        <taxon>Bacteria</taxon>
        <taxon>Pseudomonadati</taxon>
        <taxon>Pseudomonadota</taxon>
        <taxon>Gammaproteobacteria</taxon>
        <taxon>Enterobacterales</taxon>
        <taxon>Erwiniaceae</taxon>
        <taxon>Pantoea</taxon>
    </lineage>
</organism>
<dbReference type="InterPro" id="IPR031339">
    <property type="entry name" value="DUF4942"/>
</dbReference>
<dbReference type="AlphaFoldDB" id="A0A8A4K8S0"/>
<feature type="domain" description="DUF4942" evidence="1">
    <location>
        <begin position="96"/>
        <end position="282"/>
    </location>
</feature>
<protein>
    <submittedName>
        <fullName evidence="2">DUF4942 domain-containing protein</fullName>
    </submittedName>
</protein>
<sequence>MTDTTTTLTADMHCFEDAGELIPSVPVERIIAQRNSGVEWFMQGMHLIQQAQAAFAQASGREWFYGMKDIIESGLSSARGDKAGETLRRQIGRLADRQVWDRLMRDTGMLTLMSAEQKKAWDAELYGEDCPEISFDSVITTFRHLNANKAATFEQGIIDVFRKLSWDYKTNNPCMLGKRVILNCVIDNNANRWFSVRTYGQERLNDLARPFWLLDGKNVPDWRVSEGMQLADFINAKSSNLGEVLTCAYFTVRAFKKGSAHVTFTRPDLVEKVNDIVARHYPGALPPAV</sequence>
<evidence type="ECO:0000313" key="3">
    <source>
        <dbReference type="Proteomes" id="UP000663901"/>
    </source>
</evidence>
<proteinExistence type="predicted"/>
<evidence type="ECO:0000259" key="1">
    <source>
        <dbReference type="Pfam" id="PF13708"/>
    </source>
</evidence>
<dbReference type="EMBL" id="CP059085">
    <property type="protein sequence ID" value="QTC48515.1"/>
    <property type="molecule type" value="Genomic_DNA"/>
</dbReference>
<accession>A0A8A4K8S0</accession>
<evidence type="ECO:0000313" key="2">
    <source>
        <dbReference type="EMBL" id="QTC48515.1"/>
    </source>
</evidence>
<dbReference type="Pfam" id="PF13708">
    <property type="entry name" value="DUF4942"/>
    <property type="match status" value="1"/>
</dbReference>
<reference evidence="2" key="1">
    <citation type="submission" date="2020-07" db="EMBL/GenBank/DDBJ databases">
        <title>Genome Sequences for Panteoa spp. that cause Center Rot in Onions.</title>
        <authorList>
            <person name="Asselin J.A."/>
            <person name="Helmann T."/>
            <person name="Beer S."/>
            <person name="Stodghill P."/>
        </authorList>
    </citation>
    <scope>NUCLEOTIDE SEQUENCE</scope>
    <source>
        <strain evidence="2">OC5a</strain>
        <plasmid evidence="2">pOC5aB</plasmid>
    </source>
</reference>